<feature type="region of interest" description="Disordered" evidence="1">
    <location>
        <begin position="163"/>
        <end position="202"/>
    </location>
</feature>
<dbReference type="Proteomes" id="UP000813461">
    <property type="component" value="Unassembled WGS sequence"/>
</dbReference>
<feature type="compositionally biased region" description="Low complexity" evidence="1">
    <location>
        <begin position="73"/>
        <end position="83"/>
    </location>
</feature>
<dbReference type="OrthoDB" id="10674598at2759"/>
<feature type="compositionally biased region" description="Pro residues" evidence="1">
    <location>
        <begin position="267"/>
        <end position="282"/>
    </location>
</feature>
<feature type="compositionally biased region" description="Low complexity" evidence="1">
    <location>
        <begin position="348"/>
        <end position="369"/>
    </location>
</feature>
<sequence>MESFLFLVAAFVLFGWVVCELSDPLTPKKAPAAGPPSPPPSPLPRRARRAKSRSKSRPSTDSSSHKPPPADSPAPEHAFFSPAAAPFSSTNPTLSYWPCWDPNERTFLSAAEEEYFGRMYRGFDKHLGWRWLAFPKGHHEARMRYLREQREGKRPVVEVEPVTHAPEVPSLPPPPPSAPLPPRSPSPRPAPPVSAPTPPPVQPSTLLASIPVLVFPPAAAPTPSPAPMPVPATVVPLSASPSIALGMMAQFAMQCAPRTVPLPWPAPVPAPPARQPSPPAPAPVVAAPQQPPSPAPVALPPSVPAPPPSGPATPPPVPAPAPAVTTPSPAPIPPVASAPLHPAPAPSLPAASAPRRFAPARSPRTSTQLPAPPAPTPTLQAPTSASFPVPIGDRSMSLSDRELLSLDIAALGLTETSLFAWKISLLVDGRQAAAKNDSLEMARRYNEMAPNLKRAAIMLRLQLLKARFNNELKPGKALVTTIWNTLNLSKKIFDKFKDGQEASDVRSDFSSLVDAVRFFRKFICDNDIQSSVLKEFMRKEMDDGEGKKFGSIKLLAQRLHELLERL</sequence>
<proteinExistence type="predicted"/>
<evidence type="ECO:0000313" key="4">
    <source>
        <dbReference type="Proteomes" id="UP000813461"/>
    </source>
</evidence>
<feature type="compositionally biased region" description="Pro residues" evidence="1">
    <location>
        <begin position="33"/>
        <end position="43"/>
    </location>
</feature>
<feature type="region of interest" description="Disordered" evidence="1">
    <location>
        <begin position="267"/>
        <end position="383"/>
    </location>
</feature>
<gene>
    <name evidence="3" type="ORF">FB567DRAFT_536295</name>
</gene>
<evidence type="ECO:0000313" key="3">
    <source>
        <dbReference type="EMBL" id="KAH7075174.1"/>
    </source>
</evidence>
<reference evidence="3" key="1">
    <citation type="journal article" date="2021" name="Nat. Commun.">
        <title>Genetic determinants of endophytism in the Arabidopsis root mycobiome.</title>
        <authorList>
            <person name="Mesny F."/>
            <person name="Miyauchi S."/>
            <person name="Thiergart T."/>
            <person name="Pickel B."/>
            <person name="Atanasova L."/>
            <person name="Karlsson M."/>
            <person name="Huettel B."/>
            <person name="Barry K.W."/>
            <person name="Haridas S."/>
            <person name="Chen C."/>
            <person name="Bauer D."/>
            <person name="Andreopoulos W."/>
            <person name="Pangilinan J."/>
            <person name="LaButti K."/>
            <person name="Riley R."/>
            <person name="Lipzen A."/>
            <person name="Clum A."/>
            <person name="Drula E."/>
            <person name="Henrissat B."/>
            <person name="Kohler A."/>
            <person name="Grigoriev I.V."/>
            <person name="Martin F.M."/>
            <person name="Hacquard S."/>
        </authorList>
    </citation>
    <scope>NUCLEOTIDE SEQUENCE</scope>
    <source>
        <strain evidence="3">MPI-SDFR-AT-0120</strain>
    </source>
</reference>
<protein>
    <submittedName>
        <fullName evidence="3">Uncharacterized protein</fullName>
    </submittedName>
</protein>
<keyword evidence="2" id="KW-0732">Signal</keyword>
<organism evidence="3 4">
    <name type="scientific">Paraphoma chrysanthemicola</name>
    <dbReference type="NCBI Taxonomy" id="798071"/>
    <lineage>
        <taxon>Eukaryota</taxon>
        <taxon>Fungi</taxon>
        <taxon>Dikarya</taxon>
        <taxon>Ascomycota</taxon>
        <taxon>Pezizomycotina</taxon>
        <taxon>Dothideomycetes</taxon>
        <taxon>Pleosporomycetidae</taxon>
        <taxon>Pleosporales</taxon>
        <taxon>Pleosporineae</taxon>
        <taxon>Phaeosphaeriaceae</taxon>
        <taxon>Paraphoma</taxon>
    </lineage>
</organism>
<feature type="compositionally biased region" description="Basic residues" evidence="1">
    <location>
        <begin position="45"/>
        <end position="56"/>
    </location>
</feature>
<evidence type="ECO:0000256" key="1">
    <source>
        <dbReference type="SAM" id="MobiDB-lite"/>
    </source>
</evidence>
<feature type="chain" id="PRO_5035476491" evidence="2">
    <location>
        <begin position="20"/>
        <end position="566"/>
    </location>
</feature>
<keyword evidence="4" id="KW-1185">Reference proteome</keyword>
<dbReference type="PRINTS" id="PR01217">
    <property type="entry name" value="PRICHEXTENSN"/>
</dbReference>
<accession>A0A8K0QXZ3</accession>
<feature type="region of interest" description="Disordered" evidence="1">
    <location>
        <begin position="26"/>
        <end position="83"/>
    </location>
</feature>
<comment type="caution">
    <text evidence="3">The sequence shown here is derived from an EMBL/GenBank/DDBJ whole genome shotgun (WGS) entry which is preliminary data.</text>
</comment>
<evidence type="ECO:0000256" key="2">
    <source>
        <dbReference type="SAM" id="SignalP"/>
    </source>
</evidence>
<feature type="compositionally biased region" description="Pro residues" evidence="1">
    <location>
        <begin position="328"/>
        <end position="347"/>
    </location>
</feature>
<dbReference type="EMBL" id="JAGMVJ010000020">
    <property type="protein sequence ID" value="KAH7075174.1"/>
    <property type="molecule type" value="Genomic_DNA"/>
</dbReference>
<feature type="compositionally biased region" description="Pro residues" evidence="1">
    <location>
        <begin position="289"/>
        <end position="321"/>
    </location>
</feature>
<name>A0A8K0QXZ3_9PLEO</name>
<feature type="compositionally biased region" description="Pro residues" evidence="1">
    <location>
        <begin position="169"/>
        <end position="202"/>
    </location>
</feature>
<feature type="signal peptide" evidence="2">
    <location>
        <begin position="1"/>
        <end position="19"/>
    </location>
</feature>
<dbReference type="AlphaFoldDB" id="A0A8K0QXZ3"/>